<sequence length="257" mass="28752">MSSIGLVISIAVPILILLAIAVFISKQQQKKIGQKSRARAVKDFVAELAEALEFLVKVDNQTEIQELVLSRIKQLNERYIACLPKKLQIGASAVDLVELQQKVSAGGKKKRVLKSDREIRYAKKQFSKILKSFGPMIKNKTASEATILEFRRYLRISILEMEVDSFSAQGDVAAQRGDVTTASGYYKAARKILIDFNMQYPEKNQRIKALANKTASLFNGGNEEEGSLAKELSKENESDKDEHGFPTDPNHDTKQTF</sequence>
<reference evidence="3 4" key="1">
    <citation type="journal article" date="2013" name="Nat. Commun.">
        <title>Genome sequence and functional genomic analysis of the oil-degrading bacterium Oleispira antarctica.</title>
        <authorList>
            <person name="Kube M."/>
            <person name="Chernikova T.N."/>
            <person name="Al-Ramahi Y."/>
            <person name="Beloqui A."/>
            <person name="Lopez-Cortez N."/>
            <person name="Guazzaroni M.E."/>
            <person name="Heipieper H.J."/>
            <person name="Klages S."/>
            <person name="Kotsyurbenko O.R."/>
            <person name="Langer I."/>
            <person name="Nechitaylo T.Y."/>
            <person name="Lunsdorf H."/>
            <person name="Fernandez M."/>
            <person name="Juarez S."/>
            <person name="Ciordia S."/>
            <person name="Singer A."/>
            <person name="Kagan O."/>
            <person name="Egorova O."/>
            <person name="Petit P.A."/>
            <person name="Stogios P."/>
            <person name="Kim Y."/>
            <person name="Tchigvintsev A."/>
            <person name="Flick R."/>
            <person name="Denaro R."/>
            <person name="Genovese M."/>
            <person name="Albar J.P."/>
            <person name="Reva O.N."/>
            <person name="Martinez-Gomariz M."/>
            <person name="Tran H."/>
            <person name="Ferrer M."/>
            <person name="Savchenko A."/>
            <person name="Yakunin A.F."/>
            <person name="Yakimov M.M."/>
            <person name="Golyshina O.V."/>
            <person name="Reinhardt R."/>
            <person name="Golyshin P.N."/>
        </authorList>
    </citation>
    <scope>NUCLEOTIDE SEQUENCE [LARGE SCALE GENOMIC DNA]</scope>
</reference>
<accession>R4YR02</accession>
<evidence type="ECO:0000313" key="3">
    <source>
        <dbReference type="EMBL" id="CCK75703.1"/>
    </source>
</evidence>
<name>R4YR02_OLEAN</name>
<evidence type="ECO:0000256" key="1">
    <source>
        <dbReference type="SAM" id="MobiDB-lite"/>
    </source>
</evidence>
<feature type="region of interest" description="Disordered" evidence="1">
    <location>
        <begin position="218"/>
        <end position="257"/>
    </location>
</feature>
<keyword evidence="2" id="KW-1133">Transmembrane helix</keyword>
<evidence type="ECO:0000313" key="4">
    <source>
        <dbReference type="Proteomes" id="UP000032749"/>
    </source>
</evidence>
<keyword evidence="2" id="KW-0812">Transmembrane</keyword>
<dbReference type="KEGG" id="oai:OLEAN_C15270"/>
<feature type="compositionally biased region" description="Basic and acidic residues" evidence="1">
    <location>
        <begin position="227"/>
        <end position="257"/>
    </location>
</feature>
<proteinExistence type="predicted"/>
<feature type="transmembrane region" description="Helical" evidence="2">
    <location>
        <begin position="6"/>
        <end position="25"/>
    </location>
</feature>
<dbReference type="Proteomes" id="UP000032749">
    <property type="component" value="Chromosome"/>
</dbReference>
<keyword evidence="4" id="KW-1185">Reference proteome</keyword>
<organism evidence="3 4">
    <name type="scientific">Oleispira antarctica RB-8</name>
    <dbReference type="NCBI Taxonomy" id="698738"/>
    <lineage>
        <taxon>Bacteria</taxon>
        <taxon>Pseudomonadati</taxon>
        <taxon>Pseudomonadota</taxon>
        <taxon>Gammaproteobacteria</taxon>
        <taxon>Oceanospirillales</taxon>
        <taxon>Oceanospirillaceae</taxon>
        <taxon>Oleispira</taxon>
    </lineage>
</organism>
<evidence type="ECO:0000256" key="2">
    <source>
        <dbReference type="SAM" id="Phobius"/>
    </source>
</evidence>
<dbReference type="STRING" id="698738.OLEAN_C15270"/>
<protein>
    <submittedName>
        <fullName evidence="3">Uncharacterized protein</fullName>
    </submittedName>
</protein>
<gene>
    <name evidence="3" type="ORF">OLEAN_C15270</name>
</gene>
<dbReference type="EMBL" id="FO203512">
    <property type="protein sequence ID" value="CCK75703.1"/>
    <property type="molecule type" value="Genomic_DNA"/>
</dbReference>
<keyword evidence="2" id="KW-0472">Membrane</keyword>
<dbReference type="HOGENOM" id="CLU_1081141_0_0_6"/>
<dbReference type="OrthoDB" id="6118793at2"/>
<dbReference type="AlphaFoldDB" id="R4YR02"/>